<gene>
    <name evidence="1" type="ORF">LQ564_16980</name>
</gene>
<dbReference type="RefSeq" id="WP_231059295.1">
    <property type="nucleotide sequence ID" value="NZ_JAJNOC010000005.1"/>
</dbReference>
<comment type="caution">
    <text evidence="1">The sequence shown here is derived from an EMBL/GenBank/DDBJ whole genome shotgun (WGS) entry which is preliminary data.</text>
</comment>
<organism evidence="1 2">
    <name type="scientific">Massilia phyllostachyos</name>
    <dbReference type="NCBI Taxonomy" id="2898585"/>
    <lineage>
        <taxon>Bacteria</taxon>
        <taxon>Pseudomonadati</taxon>
        <taxon>Pseudomonadota</taxon>
        <taxon>Betaproteobacteria</taxon>
        <taxon>Burkholderiales</taxon>
        <taxon>Oxalobacteraceae</taxon>
        <taxon>Telluria group</taxon>
        <taxon>Massilia</taxon>
    </lineage>
</organism>
<evidence type="ECO:0000313" key="2">
    <source>
        <dbReference type="Proteomes" id="UP001179361"/>
    </source>
</evidence>
<protein>
    <submittedName>
        <fullName evidence="1">MSHA biogenesis protein MshP</fullName>
    </submittedName>
</protein>
<accession>A0ABS8Q8C4</accession>
<evidence type="ECO:0000313" key="1">
    <source>
        <dbReference type="EMBL" id="MCD2518008.1"/>
    </source>
</evidence>
<dbReference type="Proteomes" id="UP001179361">
    <property type="component" value="Unassembled WGS sequence"/>
</dbReference>
<sequence length="164" mass="17527">MMRRPQRGFAYIAAVVILLLVAGVSVALVRMSGTQHSTVNQTLLGVRAGQAARAGIEWMFYRLTHDGKPAGCPDNSALVQLNDFKADTGFLVSVSCSITAQQPFNEGEKPDGTVSKKYVYRIEAVACNGGAASCIGNAGVTQPDYVERRRVATVCMTSEGSDCY</sequence>
<proteinExistence type="predicted"/>
<reference evidence="1" key="1">
    <citation type="submission" date="2021-11" db="EMBL/GenBank/DDBJ databases">
        <title>The complete genome of Massilia sp sp. G4R7.</title>
        <authorList>
            <person name="Liu L."/>
            <person name="Yue J."/>
            <person name="Yuan J."/>
            <person name="Yang F."/>
            <person name="Li L."/>
        </authorList>
    </citation>
    <scope>NUCLEOTIDE SEQUENCE</scope>
    <source>
        <strain evidence="1">G4R7</strain>
    </source>
</reference>
<name>A0ABS8Q8C4_9BURK</name>
<dbReference type="EMBL" id="JAJNOC010000005">
    <property type="protein sequence ID" value="MCD2518008.1"/>
    <property type="molecule type" value="Genomic_DNA"/>
</dbReference>
<keyword evidence="2" id="KW-1185">Reference proteome</keyword>